<keyword evidence="3" id="KW-1185">Reference proteome</keyword>
<feature type="region of interest" description="Disordered" evidence="1">
    <location>
        <begin position="1"/>
        <end position="32"/>
    </location>
</feature>
<accession>A0A9P6J4V1</accession>
<evidence type="ECO:0000313" key="3">
    <source>
        <dbReference type="Proteomes" id="UP000738359"/>
    </source>
</evidence>
<dbReference type="OrthoDB" id="2416163at2759"/>
<protein>
    <submittedName>
        <fullName evidence="2">Uncharacterized protein</fullName>
    </submittedName>
</protein>
<dbReference type="EMBL" id="JAAAHY010000519">
    <property type="protein sequence ID" value="KAF9962863.1"/>
    <property type="molecule type" value="Genomic_DNA"/>
</dbReference>
<proteinExistence type="predicted"/>
<comment type="caution">
    <text evidence="2">The sequence shown here is derived from an EMBL/GenBank/DDBJ whole genome shotgun (WGS) entry which is preliminary data.</text>
</comment>
<reference evidence="2" key="1">
    <citation type="journal article" date="2020" name="Fungal Divers.">
        <title>Resolving the Mortierellaceae phylogeny through synthesis of multi-gene phylogenetics and phylogenomics.</title>
        <authorList>
            <person name="Vandepol N."/>
            <person name="Liber J."/>
            <person name="Desiro A."/>
            <person name="Na H."/>
            <person name="Kennedy M."/>
            <person name="Barry K."/>
            <person name="Grigoriev I.V."/>
            <person name="Miller A.N."/>
            <person name="O'Donnell K."/>
            <person name="Stajich J.E."/>
            <person name="Bonito G."/>
        </authorList>
    </citation>
    <scope>NUCLEOTIDE SEQUENCE</scope>
    <source>
        <strain evidence="2">CK1249</strain>
    </source>
</reference>
<dbReference type="Proteomes" id="UP000738359">
    <property type="component" value="Unassembled WGS sequence"/>
</dbReference>
<gene>
    <name evidence="2" type="ORF">BGZ70_007830</name>
</gene>
<dbReference type="AlphaFoldDB" id="A0A9P6J4V1"/>
<evidence type="ECO:0000313" key="2">
    <source>
        <dbReference type="EMBL" id="KAF9962863.1"/>
    </source>
</evidence>
<sequence length="640" mass="71661">MLAQPPVPAAITPAHYSETQHSDAAPSEPTSLAEQYQKVILDACEEATFGQAGGDHARATFSFLKDDKLRHCLGKPALIGNKRVAPDAATQREIYKRVIPDPELQHPVSQRVIGEFVRYYSTQGSITEQELPYKSTAGMLSSYRSKVLIETCHYANELPKPAPQEGSGDGPLDDSDFAGDHYLWAAQYKAVKKLSGAGKSEKAISFREDMKKPLQAMHSCTTISLTIATCSSINEDPILRKKLYTLSWAWVSDSDWAEATEFSRDGHGPYSRNIQHVLLGHQAQNASLGYEKICEVQRQEAGTLIRPAWLCYLTPEERQRMLLAQCYADFHVNCESHQDLMEEEGYRSRYRLSNMVFGANPDSYDEWTQGEANNGAMLCGDCVKHELEATLAPEFWDSGDFDYIDRWQYSAQLYFYHSARHNYTLARFIHFDAHKIDSNLAKYDQTPLAIPTNKKNSEIMAPYVSAIGLSLPAEDELADRIASSYDWTSISGLCQRCVKSGAVDEWFAATLGSGLAARHLSLNEKARLSTYLDCAGFNVFPNLFRSYNSQCGCVGRWSKRLHMVAFPVCNLWTAKDFSSVLAVRHALADTVKDLEDHQIVDLLRGVHKEIELGREAGRAYRANRELEIIARQNIAAPQAA</sequence>
<evidence type="ECO:0000256" key="1">
    <source>
        <dbReference type="SAM" id="MobiDB-lite"/>
    </source>
</evidence>
<name>A0A9P6J4V1_MORAP</name>
<organism evidence="2 3">
    <name type="scientific">Mortierella alpina</name>
    <name type="common">Oleaginous fungus</name>
    <name type="synonym">Mortierella renispora</name>
    <dbReference type="NCBI Taxonomy" id="64518"/>
    <lineage>
        <taxon>Eukaryota</taxon>
        <taxon>Fungi</taxon>
        <taxon>Fungi incertae sedis</taxon>
        <taxon>Mucoromycota</taxon>
        <taxon>Mortierellomycotina</taxon>
        <taxon>Mortierellomycetes</taxon>
        <taxon>Mortierellales</taxon>
        <taxon>Mortierellaceae</taxon>
        <taxon>Mortierella</taxon>
    </lineage>
</organism>